<proteinExistence type="predicted"/>
<keyword evidence="2" id="KW-1185">Reference proteome</keyword>
<organism evidence="1 2">
    <name type="scientific">Trichinella britovi</name>
    <name type="common">Parasitic roundworm</name>
    <dbReference type="NCBI Taxonomy" id="45882"/>
    <lineage>
        <taxon>Eukaryota</taxon>
        <taxon>Metazoa</taxon>
        <taxon>Ecdysozoa</taxon>
        <taxon>Nematoda</taxon>
        <taxon>Enoplea</taxon>
        <taxon>Dorylaimia</taxon>
        <taxon>Trichinellida</taxon>
        <taxon>Trichinellidae</taxon>
        <taxon>Trichinella</taxon>
    </lineage>
</organism>
<accession>A0A0V1B3H4</accession>
<reference evidence="1 2" key="1">
    <citation type="submission" date="2015-01" db="EMBL/GenBank/DDBJ databases">
        <title>Evolution of Trichinella species and genotypes.</title>
        <authorList>
            <person name="Korhonen P.K."/>
            <person name="Edoardo P."/>
            <person name="Giuseppe L.R."/>
            <person name="Gasser R.B."/>
        </authorList>
    </citation>
    <scope>NUCLEOTIDE SEQUENCE [LARGE SCALE GENOMIC DNA]</scope>
    <source>
        <strain evidence="1">ISS120</strain>
    </source>
</reference>
<evidence type="ECO:0000313" key="2">
    <source>
        <dbReference type="Proteomes" id="UP000054653"/>
    </source>
</evidence>
<evidence type="ECO:0000313" key="1">
    <source>
        <dbReference type="EMBL" id="KRY31498.1"/>
    </source>
</evidence>
<sequence length="84" mass="9033">MQYQEGTSSLLNNVMYVPPQTGDVTAAWWCHLGKIGLRRSLCRGTASSGQMSSGHRHQCLTLAQVTCVLTIVYGLHGFTAPAPA</sequence>
<name>A0A0V1B3H4_TRIBR</name>
<comment type="caution">
    <text evidence="1">The sequence shown here is derived from an EMBL/GenBank/DDBJ whole genome shotgun (WGS) entry which is preliminary data.</text>
</comment>
<dbReference type="EMBL" id="JYDI01001413">
    <property type="protein sequence ID" value="KRY31498.1"/>
    <property type="molecule type" value="Genomic_DNA"/>
</dbReference>
<dbReference type="AlphaFoldDB" id="A0A0V1B3H4"/>
<gene>
    <name evidence="1" type="ORF">T03_4908</name>
</gene>
<dbReference type="Proteomes" id="UP000054653">
    <property type="component" value="Unassembled WGS sequence"/>
</dbReference>
<protein>
    <submittedName>
        <fullName evidence="1">Uncharacterized protein</fullName>
    </submittedName>
</protein>